<proteinExistence type="predicted"/>
<accession>A0A418E2M8</accession>
<feature type="region of interest" description="Disordered" evidence="1">
    <location>
        <begin position="1"/>
        <end position="101"/>
    </location>
</feature>
<name>A0A418E2M8_APHAT</name>
<feature type="compositionally biased region" description="Low complexity" evidence="1">
    <location>
        <begin position="1"/>
        <end position="10"/>
    </location>
</feature>
<comment type="caution">
    <text evidence="2">The sequence shown here is derived from an EMBL/GenBank/DDBJ whole genome shotgun (WGS) entry which is preliminary data.</text>
</comment>
<evidence type="ECO:0000256" key="1">
    <source>
        <dbReference type="SAM" id="MobiDB-lite"/>
    </source>
</evidence>
<feature type="non-terminal residue" evidence="2">
    <location>
        <position position="101"/>
    </location>
</feature>
<dbReference type="AlphaFoldDB" id="A0A418E2M8"/>
<feature type="compositionally biased region" description="Acidic residues" evidence="1">
    <location>
        <begin position="90"/>
        <end position="101"/>
    </location>
</feature>
<evidence type="ECO:0000313" key="2">
    <source>
        <dbReference type="EMBL" id="RHZ04521.1"/>
    </source>
</evidence>
<sequence length="101" mass="10705">MSTESSTETSKATRYSRRLAGQAPEVGGLERTSRTKTVAPADHEGSAGPPIPPPERKREADGSPNVSPPTDRTDTRSAPKKLAITSEDVMAPEDSGEDVED</sequence>
<dbReference type="EMBL" id="QUTF01017332">
    <property type="protein sequence ID" value="RHZ04521.1"/>
    <property type="molecule type" value="Genomic_DNA"/>
</dbReference>
<gene>
    <name evidence="2" type="ORF">DYB26_014834</name>
</gene>
<reference evidence="2 3" key="1">
    <citation type="submission" date="2018-08" db="EMBL/GenBank/DDBJ databases">
        <title>Aphanomyces genome sequencing and annotation.</title>
        <authorList>
            <person name="Minardi D."/>
            <person name="Oidtmann B."/>
            <person name="Van Der Giezen M."/>
            <person name="Studholme D.J."/>
        </authorList>
    </citation>
    <scope>NUCLEOTIDE SEQUENCE [LARGE SCALE GENOMIC DNA]</scope>
    <source>
        <strain evidence="2 3">FDL457</strain>
    </source>
</reference>
<organism evidence="2 3">
    <name type="scientific">Aphanomyces astaci</name>
    <name type="common">Crayfish plague agent</name>
    <dbReference type="NCBI Taxonomy" id="112090"/>
    <lineage>
        <taxon>Eukaryota</taxon>
        <taxon>Sar</taxon>
        <taxon>Stramenopiles</taxon>
        <taxon>Oomycota</taxon>
        <taxon>Saprolegniomycetes</taxon>
        <taxon>Saprolegniales</taxon>
        <taxon>Verrucalvaceae</taxon>
        <taxon>Aphanomyces</taxon>
    </lineage>
</organism>
<dbReference type="Proteomes" id="UP000286510">
    <property type="component" value="Unassembled WGS sequence"/>
</dbReference>
<protein>
    <submittedName>
        <fullName evidence="2">Uncharacterized protein</fullName>
    </submittedName>
</protein>
<evidence type="ECO:0000313" key="3">
    <source>
        <dbReference type="Proteomes" id="UP000286510"/>
    </source>
</evidence>